<feature type="transmembrane region" description="Helical" evidence="1">
    <location>
        <begin position="184"/>
        <end position="209"/>
    </location>
</feature>
<comment type="caution">
    <text evidence="2">The sequence shown here is derived from an EMBL/GenBank/DDBJ whole genome shotgun (WGS) entry which is preliminary data.</text>
</comment>
<name>A0A8J7KLZ6_9BACL</name>
<evidence type="ECO:0000256" key="1">
    <source>
        <dbReference type="SAM" id="Phobius"/>
    </source>
</evidence>
<accession>A0A8J7KLZ6</accession>
<proteinExistence type="predicted"/>
<feature type="transmembrane region" description="Helical" evidence="1">
    <location>
        <begin position="69"/>
        <end position="91"/>
    </location>
</feature>
<evidence type="ECO:0008006" key="4">
    <source>
        <dbReference type="Google" id="ProtNLM"/>
    </source>
</evidence>
<keyword evidence="1" id="KW-0472">Membrane</keyword>
<sequence>MLNIIIQYSWGIFIFIEVLSLLALILFGVARYFFDKTKLSLFFISFFLFLLIIEGALAFYIYIQTGEISTIQIVITIFILYACTFGILDFINLDRWMRQKIGTLRGIELLTKKDYEIINKKNDAKYISRKYRRTSVIHLIVFLTVQIFLWTLGTTSFSEMKMYLSDFSWVESGDSKLSPYPNNLTLGIGVIWGIVFIVDFVYSWCYILFSRKS</sequence>
<keyword evidence="1" id="KW-1133">Transmembrane helix</keyword>
<evidence type="ECO:0000313" key="2">
    <source>
        <dbReference type="EMBL" id="MBF4501964.1"/>
    </source>
</evidence>
<reference evidence="2" key="1">
    <citation type="submission" date="2020-11" db="EMBL/GenBank/DDBJ databases">
        <title>Multidrug resistant novel bacterium Savagea serpentis sp. nov., isolated from the scats of a vine snake (Ahaetulla nasuta).</title>
        <authorList>
            <person name="Venkata Ramana V."/>
            <person name="Vikas Patil S."/>
            <person name="Yogita Lugani V."/>
        </authorList>
    </citation>
    <scope>NUCLEOTIDE SEQUENCE</scope>
    <source>
        <strain evidence="2">SN6</strain>
    </source>
</reference>
<dbReference type="RefSeq" id="WP_194563441.1">
    <property type="nucleotide sequence ID" value="NZ_JADKPV010000006.1"/>
</dbReference>
<gene>
    <name evidence="2" type="ORF">IRY55_11365</name>
</gene>
<evidence type="ECO:0000313" key="3">
    <source>
        <dbReference type="Proteomes" id="UP000622653"/>
    </source>
</evidence>
<organism evidence="2 3">
    <name type="scientific">Savagea serpentis</name>
    <dbReference type="NCBI Taxonomy" id="2785297"/>
    <lineage>
        <taxon>Bacteria</taxon>
        <taxon>Bacillati</taxon>
        <taxon>Bacillota</taxon>
        <taxon>Bacilli</taxon>
        <taxon>Bacillales</taxon>
        <taxon>Caryophanaceae</taxon>
        <taxon>Savagea</taxon>
    </lineage>
</organism>
<protein>
    <recommendedName>
        <fullName evidence="4">Integral membrane protein</fullName>
    </recommendedName>
</protein>
<keyword evidence="3" id="KW-1185">Reference proteome</keyword>
<keyword evidence="1" id="KW-0812">Transmembrane</keyword>
<feature type="transmembrane region" description="Helical" evidence="1">
    <location>
        <begin position="12"/>
        <end position="34"/>
    </location>
</feature>
<dbReference type="AlphaFoldDB" id="A0A8J7KLZ6"/>
<dbReference type="Proteomes" id="UP000622653">
    <property type="component" value="Unassembled WGS sequence"/>
</dbReference>
<feature type="transmembrane region" description="Helical" evidence="1">
    <location>
        <begin position="135"/>
        <end position="153"/>
    </location>
</feature>
<dbReference type="EMBL" id="JADKPV010000006">
    <property type="protein sequence ID" value="MBF4501964.1"/>
    <property type="molecule type" value="Genomic_DNA"/>
</dbReference>
<feature type="transmembrane region" description="Helical" evidence="1">
    <location>
        <begin position="41"/>
        <end position="63"/>
    </location>
</feature>